<name>A0A366LRX8_9ACTN</name>
<dbReference type="SUPFAM" id="SSF52922">
    <property type="entry name" value="TK C-terminal domain-like"/>
    <property type="match status" value="1"/>
</dbReference>
<dbReference type="Proteomes" id="UP000253303">
    <property type="component" value="Unassembled WGS sequence"/>
</dbReference>
<dbReference type="SMART" id="SM00861">
    <property type="entry name" value="Transket_pyr"/>
    <property type="match status" value="1"/>
</dbReference>
<organism evidence="5 6">
    <name type="scientific">Spongiactinospora rosea</name>
    <dbReference type="NCBI Taxonomy" id="2248750"/>
    <lineage>
        <taxon>Bacteria</taxon>
        <taxon>Bacillati</taxon>
        <taxon>Actinomycetota</taxon>
        <taxon>Actinomycetes</taxon>
        <taxon>Streptosporangiales</taxon>
        <taxon>Streptosporangiaceae</taxon>
        <taxon>Spongiactinospora</taxon>
    </lineage>
</organism>
<feature type="domain" description="Transketolase-like pyrimidine-binding" evidence="4">
    <location>
        <begin position="4"/>
        <end position="178"/>
    </location>
</feature>
<evidence type="ECO:0000313" key="5">
    <source>
        <dbReference type="EMBL" id="RBQ16681.1"/>
    </source>
</evidence>
<evidence type="ECO:0000256" key="1">
    <source>
        <dbReference type="ARBA" id="ARBA00001964"/>
    </source>
</evidence>
<dbReference type="OrthoDB" id="3457658at2"/>
<evidence type="ECO:0000256" key="2">
    <source>
        <dbReference type="ARBA" id="ARBA00023002"/>
    </source>
</evidence>
<protein>
    <submittedName>
        <fullName evidence="5">Acetoin dehydrogenase</fullName>
    </submittedName>
</protein>
<dbReference type="InterPro" id="IPR033248">
    <property type="entry name" value="Transketolase_C"/>
</dbReference>
<sequence length="327" mass="34847">MGEITYAQAINAALRRALAEDPKILLFGEDVALPGGVHGVTRRLRREFGDRVFDTPISESAILGGAVGAAMMGLRPIVEIMWADFAFVAFDQLINQAANVRYVSRGRLKAPMTIRTQQGATPGSCAQHSQCVEALIAHIPGLRVCLPATPQDAHDLLLAAIECDDPVVVIESRALYHSLKDTVDLDAPRSPIGGARIVRPGSDISVVTWGPMLHTVLEAAHALEDDGIDIEVIDARWLNPFDIDTVCESVSRTGRLAVVHEANLTGGFGAEIVARVVERGVPLSAPPLRVATDDLRIPAAPGLQRAAIPGADLVADRLLSVLKPGND</sequence>
<dbReference type="EMBL" id="QMEY01000015">
    <property type="protein sequence ID" value="RBQ16681.1"/>
    <property type="molecule type" value="Genomic_DNA"/>
</dbReference>
<keyword evidence="2" id="KW-0560">Oxidoreductase</keyword>
<dbReference type="Gene3D" id="3.40.50.970">
    <property type="match status" value="1"/>
</dbReference>
<evidence type="ECO:0000256" key="3">
    <source>
        <dbReference type="ARBA" id="ARBA00023052"/>
    </source>
</evidence>
<dbReference type="Gene3D" id="3.40.50.920">
    <property type="match status" value="1"/>
</dbReference>
<evidence type="ECO:0000259" key="4">
    <source>
        <dbReference type="SMART" id="SM00861"/>
    </source>
</evidence>
<accession>A0A366LRX8</accession>
<dbReference type="InterPro" id="IPR009014">
    <property type="entry name" value="Transketo_C/PFOR_II"/>
</dbReference>
<dbReference type="Pfam" id="PF02780">
    <property type="entry name" value="Transketolase_C"/>
    <property type="match status" value="1"/>
</dbReference>
<proteinExistence type="predicted"/>
<dbReference type="GO" id="GO:0016491">
    <property type="term" value="F:oxidoreductase activity"/>
    <property type="evidence" value="ECO:0007669"/>
    <property type="project" value="UniProtKB-KW"/>
</dbReference>
<dbReference type="Pfam" id="PF02779">
    <property type="entry name" value="Transket_pyr"/>
    <property type="match status" value="1"/>
</dbReference>
<dbReference type="FunFam" id="3.40.50.970:FF:000001">
    <property type="entry name" value="Pyruvate dehydrogenase E1 beta subunit"/>
    <property type="match status" value="1"/>
</dbReference>
<dbReference type="RefSeq" id="WP_113983958.1">
    <property type="nucleotide sequence ID" value="NZ_QMEY01000015.1"/>
</dbReference>
<reference evidence="5 6" key="1">
    <citation type="submission" date="2018-06" db="EMBL/GenBank/DDBJ databases">
        <title>Sphaerisporangium craniellae sp. nov., isolated from a marine sponge in the South China Sea.</title>
        <authorList>
            <person name="Li L."/>
        </authorList>
    </citation>
    <scope>NUCLEOTIDE SEQUENCE [LARGE SCALE GENOMIC DNA]</scope>
    <source>
        <strain evidence="5 6">LHW63015</strain>
    </source>
</reference>
<dbReference type="CDD" id="cd07036">
    <property type="entry name" value="TPP_PYR_E1-PDHc-beta_like"/>
    <property type="match status" value="1"/>
</dbReference>
<comment type="cofactor">
    <cofactor evidence="1">
        <name>thiamine diphosphate</name>
        <dbReference type="ChEBI" id="CHEBI:58937"/>
    </cofactor>
</comment>
<comment type="caution">
    <text evidence="5">The sequence shown here is derived from an EMBL/GenBank/DDBJ whole genome shotgun (WGS) entry which is preliminary data.</text>
</comment>
<dbReference type="GO" id="GO:0000287">
    <property type="term" value="F:magnesium ion binding"/>
    <property type="evidence" value="ECO:0007669"/>
    <property type="project" value="UniProtKB-ARBA"/>
</dbReference>
<keyword evidence="6" id="KW-1185">Reference proteome</keyword>
<evidence type="ECO:0000313" key="6">
    <source>
        <dbReference type="Proteomes" id="UP000253303"/>
    </source>
</evidence>
<dbReference type="AlphaFoldDB" id="A0A366LRX8"/>
<dbReference type="SUPFAM" id="SSF52518">
    <property type="entry name" value="Thiamin diphosphate-binding fold (THDP-binding)"/>
    <property type="match status" value="1"/>
</dbReference>
<keyword evidence="3" id="KW-0786">Thiamine pyrophosphate</keyword>
<dbReference type="PANTHER" id="PTHR43257">
    <property type="entry name" value="PYRUVATE DEHYDROGENASE E1 COMPONENT BETA SUBUNIT"/>
    <property type="match status" value="1"/>
</dbReference>
<gene>
    <name evidence="5" type="ORF">DP939_28765</name>
</gene>
<dbReference type="InterPro" id="IPR005475">
    <property type="entry name" value="Transketolase-like_Pyr-bd"/>
</dbReference>
<dbReference type="PANTHER" id="PTHR43257:SF2">
    <property type="entry name" value="PYRUVATE DEHYDROGENASE E1 COMPONENT SUBUNIT BETA"/>
    <property type="match status" value="1"/>
</dbReference>
<dbReference type="InterPro" id="IPR029061">
    <property type="entry name" value="THDP-binding"/>
</dbReference>